<dbReference type="AlphaFoldDB" id="A0A917Y463"/>
<gene>
    <name evidence="1" type="ORF">GCM10011579_037280</name>
</gene>
<dbReference type="Proteomes" id="UP000600365">
    <property type="component" value="Unassembled WGS sequence"/>
</dbReference>
<name>A0A917Y463_9ACTN</name>
<protein>
    <submittedName>
        <fullName evidence="1">Uncharacterized protein</fullName>
    </submittedName>
</protein>
<evidence type="ECO:0000313" key="1">
    <source>
        <dbReference type="EMBL" id="GGN66078.1"/>
    </source>
</evidence>
<keyword evidence="2" id="KW-1185">Reference proteome</keyword>
<accession>A0A917Y463</accession>
<sequence>MDNSSAVDAGVTDLPGSVNLFAPCPTWENSGQRQGAQLFPHSVHKIRHDLWTTSVAQVIGALPQLSCGHPQASCGHPQVSRGLPQVS</sequence>
<proteinExistence type="predicted"/>
<reference evidence="1 2" key="1">
    <citation type="journal article" date="2014" name="Int. J. Syst. Evol. Microbiol.">
        <title>Complete genome sequence of Corynebacterium casei LMG S-19264T (=DSM 44701T), isolated from a smear-ripened cheese.</title>
        <authorList>
            <consortium name="US DOE Joint Genome Institute (JGI-PGF)"/>
            <person name="Walter F."/>
            <person name="Albersmeier A."/>
            <person name="Kalinowski J."/>
            <person name="Ruckert C."/>
        </authorList>
    </citation>
    <scope>NUCLEOTIDE SEQUENCE [LARGE SCALE GENOMIC DNA]</scope>
    <source>
        <strain evidence="1 2">CGMCC 4.7111</strain>
    </source>
</reference>
<comment type="caution">
    <text evidence="1">The sequence shown here is derived from an EMBL/GenBank/DDBJ whole genome shotgun (WGS) entry which is preliminary data.</text>
</comment>
<evidence type="ECO:0000313" key="2">
    <source>
        <dbReference type="Proteomes" id="UP000600365"/>
    </source>
</evidence>
<dbReference type="EMBL" id="BMMM01000006">
    <property type="protein sequence ID" value="GGN66078.1"/>
    <property type="molecule type" value="Genomic_DNA"/>
</dbReference>
<organism evidence="1 2">
    <name type="scientific">Streptomyces albiflavescens</name>
    <dbReference type="NCBI Taxonomy" id="1623582"/>
    <lineage>
        <taxon>Bacteria</taxon>
        <taxon>Bacillati</taxon>
        <taxon>Actinomycetota</taxon>
        <taxon>Actinomycetes</taxon>
        <taxon>Kitasatosporales</taxon>
        <taxon>Streptomycetaceae</taxon>
        <taxon>Streptomyces</taxon>
    </lineage>
</organism>